<reference evidence="2" key="1">
    <citation type="submission" date="2017-07" db="EMBL/GenBank/DDBJ databases">
        <title>Taro Niue Genome Assembly and Annotation.</title>
        <authorList>
            <person name="Atibalentja N."/>
            <person name="Keating K."/>
            <person name="Fields C.J."/>
        </authorList>
    </citation>
    <scope>NUCLEOTIDE SEQUENCE</scope>
    <source>
        <strain evidence="2">Niue_2</strain>
        <tissue evidence="2">Leaf</tissue>
    </source>
</reference>
<evidence type="ECO:0000313" key="3">
    <source>
        <dbReference type="Proteomes" id="UP000652761"/>
    </source>
</evidence>
<dbReference type="AlphaFoldDB" id="A0A843X7N8"/>
<keyword evidence="1" id="KW-0472">Membrane</keyword>
<gene>
    <name evidence="2" type="ORF">Taro_048124</name>
</gene>
<evidence type="ECO:0000313" key="2">
    <source>
        <dbReference type="EMBL" id="MQM15184.1"/>
    </source>
</evidence>
<dbReference type="EMBL" id="NMUH01006404">
    <property type="protein sequence ID" value="MQM15184.1"/>
    <property type="molecule type" value="Genomic_DNA"/>
</dbReference>
<feature type="non-terminal residue" evidence="2">
    <location>
        <position position="1"/>
    </location>
</feature>
<accession>A0A843X7N8</accession>
<name>A0A843X7N8_COLES</name>
<organism evidence="2 3">
    <name type="scientific">Colocasia esculenta</name>
    <name type="common">Wild taro</name>
    <name type="synonym">Arum esculentum</name>
    <dbReference type="NCBI Taxonomy" id="4460"/>
    <lineage>
        <taxon>Eukaryota</taxon>
        <taxon>Viridiplantae</taxon>
        <taxon>Streptophyta</taxon>
        <taxon>Embryophyta</taxon>
        <taxon>Tracheophyta</taxon>
        <taxon>Spermatophyta</taxon>
        <taxon>Magnoliopsida</taxon>
        <taxon>Liliopsida</taxon>
        <taxon>Araceae</taxon>
        <taxon>Aroideae</taxon>
        <taxon>Colocasieae</taxon>
        <taxon>Colocasia</taxon>
    </lineage>
</organism>
<evidence type="ECO:0000256" key="1">
    <source>
        <dbReference type="SAM" id="Phobius"/>
    </source>
</evidence>
<sequence>METFPPTSINRRNIKRILMPMKLCLFLPSSPIHTIFVISFVMKHDYSFILINIFRDGLYKPSIAQAALDRAENDSEAGAEFSKTLSPSAVDDISVLSFQRLQQYVPSTPLDMVVDYY</sequence>
<keyword evidence="3" id="KW-1185">Reference proteome</keyword>
<keyword evidence="1" id="KW-0812">Transmembrane</keyword>
<comment type="caution">
    <text evidence="2">The sequence shown here is derived from an EMBL/GenBank/DDBJ whole genome shotgun (WGS) entry which is preliminary data.</text>
</comment>
<dbReference type="Proteomes" id="UP000652761">
    <property type="component" value="Unassembled WGS sequence"/>
</dbReference>
<dbReference type="OrthoDB" id="5046242at2759"/>
<proteinExistence type="predicted"/>
<protein>
    <submittedName>
        <fullName evidence="2">Uncharacterized protein</fullName>
    </submittedName>
</protein>
<feature type="transmembrane region" description="Helical" evidence="1">
    <location>
        <begin position="21"/>
        <end position="42"/>
    </location>
</feature>
<dbReference type="Gene3D" id="3.90.660.10">
    <property type="match status" value="1"/>
</dbReference>
<keyword evidence="1" id="KW-1133">Transmembrane helix</keyword>